<dbReference type="EMBL" id="CP069031">
    <property type="protein sequence ID" value="QRC99343.1"/>
    <property type="molecule type" value="Genomic_DNA"/>
</dbReference>
<dbReference type="AlphaFoldDB" id="A0A7U2I2G7"/>
<protein>
    <submittedName>
        <fullName evidence="1">Uncharacterized protein</fullName>
    </submittedName>
</protein>
<organism evidence="1 2">
    <name type="scientific">Phaeosphaeria nodorum (strain SN15 / ATCC MYA-4574 / FGSC 10173)</name>
    <name type="common">Glume blotch fungus</name>
    <name type="synonym">Parastagonospora nodorum</name>
    <dbReference type="NCBI Taxonomy" id="321614"/>
    <lineage>
        <taxon>Eukaryota</taxon>
        <taxon>Fungi</taxon>
        <taxon>Dikarya</taxon>
        <taxon>Ascomycota</taxon>
        <taxon>Pezizomycotina</taxon>
        <taxon>Dothideomycetes</taxon>
        <taxon>Pleosporomycetidae</taxon>
        <taxon>Pleosporales</taxon>
        <taxon>Pleosporineae</taxon>
        <taxon>Phaeosphaeriaceae</taxon>
        <taxon>Parastagonospora</taxon>
    </lineage>
</organism>
<keyword evidence="2" id="KW-1185">Reference proteome</keyword>
<sequence>MKHSTSLGRASLTFPRLQLPILSSFPPSRRPSCYLQNAGQESHSYLTVFASRVAPCSARPPMHQSRGRKRTVSYSLVNETSIPDLLLSLVN</sequence>
<evidence type="ECO:0000313" key="1">
    <source>
        <dbReference type="EMBL" id="QRC99343.1"/>
    </source>
</evidence>
<dbReference type="VEuPathDB" id="FungiDB:JI435_413290"/>
<evidence type="ECO:0000313" key="2">
    <source>
        <dbReference type="Proteomes" id="UP000663193"/>
    </source>
</evidence>
<dbReference type="Proteomes" id="UP000663193">
    <property type="component" value="Chromosome 9"/>
</dbReference>
<proteinExistence type="predicted"/>
<gene>
    <name evidence="1" type="ORF">JI435_413290</name>
</gene>
<name>A0A7U2I2G7_PHANO</name>
<reference evidence="2" key="1">
    <citation type="journal article" date="2021" name="BMC Genomics">
        <title>Chromosome-level genome assembly and manually-curated proteome of model necrotroph Parastagonospora nodorum Sn15 reveals a genome-wide trove of candidate effector homologs, and redundancy of virulence-related functions within an accessory chromosome.</title>
        <authorList>
            <person name="Bertazzoni S."/>
            <person name="Jones D.A.B."/>
            <person name="Phan H.T."/>
            <person name="Tan K.-C."/>
            <person name="Hane J.K."/>
        </authorList>
    </citation>
    <scope>NUCLEOTIDE SEQUENCE [LARGE SCALE GENOMIC DNA]</scope>
    <source>
        <strain evidence="2">SN15 / ATCC MYA-4574 / FGSC 10173)</strain>
    </source>
</reference>
<accession>A0A7U2I2G7</accession>